<evidence type="ECO:0000313" key="10">
    <source>
        <dbReference type="EMBL" id="NUY95619.1"/>
    </source>
</evidence>
<feature type="transmembrane region" description="Helical" evidence="8">
    <location>
        <begin position="78"/>
        <end position="99"/>
    </location>
</feature>
<comment type="subcellular location">
    <subcellularLocation>
        <location evidence="1">Cell inner membrane</location>
        <topology evidence="1">Multi-pass membrane protein</topology>
    </subcellularLocation>
</comment>
<dbReference type="AlphaFoldDB" id="A0A7Y6NBS4"/>
<evidence type="ECO:0000256" key="3">
    <source>
        <dbReference type="ARBA" id="ARBA00022475"/>
    </source>
</evidence>
<dbReference type="GeneID" id="57344152"/>
<dbReference type="EMBL" id="JABWPM010000002">
    <property type="protein sequence ID" value="NUY95619.1"/>
    <property type="molecule type" value="Genomic_DNA"/>
</dbReference>
<feature type="transmembrane region" description="Helical" evidence="8">
    <location>
        <begin position="346"/>
        <end position="368"/>
    </location>
</feature>
<organism evidence="10 11">
    <name type="scientific">Pantoea brenneri</name>
    <dbReference type="NCBI Taxonomy" id="472694"/>
    <lineage>
        <taxon>Bacteria</taxon>
        <taxon>Pseudomonadati</taxon>
        <taxon>Pseudomonadota</taxon>
        <taxon>Gammaproteobacteria</taxon>
        <taxon>Enterobacterales</taxon>
        <taxon>Erwiniaceae</taxon>
        <taxon>Pantoea</taxon>
    </lineage>
</organism>
<keyword evidence="12" id="KW-1185">Reference proteome</keyword>
<feature type="transmembrane region" description="Helical" evidence="8">
    <location>
        <begin position="186"/>
        <end position="210"/>
    </location>
</feature>
<keyword evidence="3" id="KW-1003">Cell membrane</keyword>
<accession>A0A7Y6NBS4</accession>
<protein>
    <submittedName>
        <fullName evidence="10">AAA family ATPase</fullName>
    </submittedName>
</protein>
<evidence type="ECO:0000313" key="9">
    <source>
        <dbReference type="EMBL" id="MEL7695930.1"/>
    </source>
</evidence>
<dbReference type="GO" id="GO:0003333">
    <property type="term" value="P:amino acid transmembrane transport"/>
    <property type="evidence" value="ECO:0007669"/>
    <property type="project" value="InterPro"/>
</dbReference>
<dbReference type="EMBL" id="JBCGBG010000001">
    <property type="protein sequence ID" value="MEL7695930.1"/>
    <property type="molecule type" value="Genomic_DNA"/>
</dbReference>
<evidence type="ECO:0000256" key="7">
    <source>
        <dbReference type="ARBA" id="ARBA00023136"/>
    </source>
</evidence>
<dbReference type="PANTHER" id="PTHR35334:SF3">
    <property type="entry name" value="INNER MEMBRANE TRANSPORT PROTEIN YQEG"/>
    <property type="match status" value="1"/>
</dbReference>
<feature type="transmembrane region" description="Helical" evidence="8">
    <location>
        <begin position="111"/>
        <end position="129"/>
    </location>
</feature>
<feature type="transmembrane region" description="Helical" evidence="8">
    <location>
        <begin position="267"/>
        <end position="287"/>
    </location>
</feature>
<name>A0A7Y6NBS4_9GAMM</name>
<reference evidence="10 11" key="1">
    <citation type="submission" date="2020-05" db="EMBL/GenBank/DDBJ databases">
        <title>Whole Genome Sequences of Enterobacteriales Associated with the International Space Station.</title>
        <authorList>
            <person name="Bharadwaj A."/>
            <person name="Daudu R."/>
            <person name="Singh N."/>
            <person name="Wood J."/>
            <person name="Debieu M."/>
            <person name="Mason C."/>
            <person name="Wang C."/>
            <person name="Venkateswaran K."/>
        </authorList>
    </citation>
    <scope>NUCLEOTIDE SEQUENCE [LARGE SCALE GENOMIC DNA]</scope>
    <source>
        <strain evidence="10 11">IF5SW-B1</strain>
    </source>
</reference>
<dbReference type="Proteomes" id="UP000566985">
    <property type="component" value="Unassembled WGS sequence"/>
</dbReference>
<sequence>MMGVYGATVGAGTLFLPVEIGTLGPIVFIMMLLLGLPLSVIPHVLICRVFMRDNQTADKSLPLFGAYFGAKGKQAIKMFFCTAHFPITLVYGISLVSTINDYYSNHLHLGTLNRGALVFVVLGLLFLMLSKGREKVVNTLSVLAIPFALTILLIAIIQIPAWDISNFLRQLSATRHAPAGETLKNLWLTLPLITFAFCSTPMISPLASWYRQAGNGGEKQSVFVVRAAYGLIFVSIVFFVLSCVLSYPHETFVRAKADNLNIMSIMQGKGGFSLLALIAPFIALIGMTKSFLGISLPVAETLTTLTADAIRATDAAGQRKARRIAFALLFGLSYAIVYLNPNVIGLIETVCGPLIAIFLFVIPAYLIYTREALRPLRGAKAIIVIMGGLLTVSALLYSAI</sequence>
<proteinExistence type="predicted"/>
<keyword evidence="7 8" id="KW-0472">Membrane</keyword>
<evidence type="ECO:0000256" key="6">
    <source>
        <dbReference type="ARBA" id="ARBA00022989"/>
    </source>
</evidence>
<keyword evidence="6 8" id="KW-1133">Transmembrane helix</keyword>
<reference evidence="9 12" key="2">
    <citation type="submission" date="2024-04" db="EMBL/GenBank/DDBJ databases">
        <authorList>
            <person name="Suleimanova A.D."/>
            <person name="Pudova D.S."/>
            <person name="Shagimardanova E.I."/>
            <person name="Sharipova M.R."/>
        </authorList>
    </citation>
    <scope>NUCLEOTIDE SEQUENCE [LARGE SCALE GENOMIC DNA]</scope>
    <source>
        <strain evidence="9 12">3.1</strain>
    </source>
</reference>
<evidence type="ECO:0000256" key="1">
    <source>
        <dbReference type="ARBA" id="ARBA00004429"/>
    </source>
</evidence>
<feature type="transmembrane region" description="Helical" evidence="8">
    <location>
        <begin position="136"/>
        <end position="159"/>
    </location>
</feature>
<feature type="transmembrane region" description="Helical" evidence="8">
    <location>
        <begin position="324"/>
        <end position="340"/>
    </location>
</feature>
<evidence type="ECO:0000313" key="11">
    <source>
        <dbReference type="Proteomes" id="UP000566985"/>
    </source>
</evidence>
<evidence type="ECO:0000256" key="5">
    <source>
        <dbReference type="ARBA" id="ARBA00022692"/>
    </source>
</evidence>
<comment type="caution">
    <text evidence="10">The sequence shown here is derived from an EMBL/GenBank/DDBJ whole genome shotgun (WGS) entry which is preliminary data.</text>
</comment>
<dbReference type="Proteomes" id="UP001468095">
    <property type="component" value="Unassembled WGS sequence"/>
</dbReference>
<dbReference type="RefSeq" id="WP_031376966.1">
    <property type="nucleotide sequence ID" value="NZ_CAUQFK010000009.1"/>
</dbReference>
<evidence type="ECO:0000256" key="4">
    <source>
        <dbReference type="ARBA" id="ARBA00022519"/>
    </source>
</evidence>
<dbReference type="InterPro" id="IPR018227">
    <property type="entry name" value="Amino_acid_transport_2"/>
</dbReference>
<keyword evidence="4" id="KW-0997">Cell inner membrane</keyword>
<evidence type="ECO:0000313" key="12">
    <source>
        <dbReference type="Proteomes" id="UP001468095"/>
    </source>
</evidence>
<evidence type="ECO:0000256" key="8">
    <source>
        <dbReference type="SAM" id="Phobius"/>
    </source>
</evidence>
<gene>
    <name evidence="9" type="ORF">AABB92_09710</name>
    <name evidence="10" type="ORF">HU668_03995</name>
</gene>
<feature type="transmembrane region" description="Helical" evidence="8">
    <location>
        <begin position="222"/>
        <end position="247"/>
    </location>
</feature>
<evidence type="ECO:0000256" key="2">
    <source>
        <dbReference type="ARBA" id="ARBA00022448"/>
    </source>
</evidence>
<feature type="transmembrane region" description="Helical" evidence="8">
    <location>
        <begin position="26"/>
        <end position="51"/>
    </location>
</feature>
<keyword evidence="2" id="KW-0813">Transport</keyword>
<feature type="transmembrane region" description="Helical" evidence="8">
    <location>
        <begin position="380"/>
        <end position="399"/>
    </location>
</feature>
<keyword evidence="5 8" id="KW-0812">Transmembrane</keyword>
<dbReference type="PANTHER" id="PTHR35334">
    <property type="entry name" value="SERINE TRANSPORTER"/>
    <property type="match status" value="1"/>
</dbReference>
<dbReference type="GO" id="GO:0005886">
    <property type="term" value="C:plasma membrane"/>
    <property type="evidence" value="ECO:0007669"/>
    <property type="project" value="UniProtKB-SubCell"/>
</dbReference>